<keyword evidence="3" id="KW-1185">Reference proteome</keyword>
<evidence type="ECO:0000256" key="1">
    <source>
        <dbReference type="SAM" id="SignalP"/>
    </source>
</evidence>
<dbReference type="PANTHER" id="PTHR47890">
    <property type="entry name" value="LD24308P"/>
    <property type="match status" value="1"/>
</dbReference>
<dbReference type="STRING" id="7395.A0A1A9UZP5"/>
<organism evidence="2 3">
    <name type="scientific">Glossina austeni</name>
    <name type="common">Savannah tsetse fly</name>
    <dbReference type="NCBI Taxonomy" id="7395"/>
    <lineage>
        <taxon>Eukaryota</taxon>
        <taxon>Metazoa</taxon>
        <taxon>Ecdysozoa</taxon>
        <taxon>Arthropoda</taxon>
        <taxon>Hexapoda</taxon>
        <taxon>Insecta</taxon>
        <taxon>Pterygota</taxon>
        <taxon>Neoptera</taxon>
        <taxon>Endopterygota</taxon>
        <taxon>Diptera</taxon>
        <taxon>Brachycera</taxon>
        <taxon>Muscomorpha</taxon>
        <taxon>Hippoboscoidea</taxon>
        <taxon>Glossinidae</taxon>
        <taxon>Glossina</taxon>
    </lineage>
</organism>
<name>A0A1A9UZP5_GLOAU</name>
<evidence type="ECO:0000313" key="2">
    <source>
        <dbReference type="EnsemblMetazoa" id="GAUT021012-PA"/>
    </source>
</evidence>
<proteinExistence type="predicted"/>
<feature type="chain" id="PRO_5008398923" evidence="1">
    <location>
        <begin position="30"/>
        <end position="830"/>
    </location>
</feature>
<dbReference type="PANTHER" id="PTHR47890:SF1">
    <property type="entry name" value="LD24308P"/>
    <property type="match status" value="1"/>
</dbReference>
<dbReference type="Proteomes" id="UP000078200">
    <property type="component" value="Unassembled WGS sequence"/>
</dbReference>
<evidence type="ECO:0000313" key="3">
    <source>
        <dbReference type="Proteomes" id="UP000078200"/>
    </source>
</evidence>
<protein>
    <submittedName>
        <fullName evidence="2">Uncharacterized protein</fullName>
    </submittedName>
</protein>
<reference evidence="2" key="1">
    <citation type="submission" date="2020-05" db="UniProtKB">
        <authorList>
            <consortium name="EnsemblMetazoa"/>
        </authorList>
    </citation>
    <scope>IDENTIFICATION</scope>
    <source>
        <strain evidence="2">TTRI</strain>
    </source>
</reference>
<accession>A0A1A9UZP5</accession>
<dbReference type="EnsemblMetazoa" id="GAUT021012-RA">
    <property type="protein sequence ID" value="GAUT021012-PA"/>
    <property type="gene ID" value="GAUT021012"/>
</dbReference>
<dbReference type="AlphaFoldDB" id="A0A1A9UZP5"/>
<dbReference type="VEuPathDB" id="VectorBase:GAUT021012"/>
<dbReference type="InterPro" id="IPR032062">
    <property type="entry name" value="DUF4803"/>
</dbReference>
<feature type="signal peptide" evidence="1">
    <location>
        <begin position="1"/>
        <end position="29"/>
    </location>
</feature>
<keyword evidence="1" id="KW-0732">Signal</keyword>
<dbReference type="Pfam" id="PF16061">
    <property type="entry name" value="DUF4803"/>
    <property type="match status" value="1"/>
</dbReference>
<sequence length="830" mass="96918">MKLLRTLQLLAALTLSLVLFLSAPAPVNALVDDALDVFHIVKEVTLTVLKAWNIVQESPAIQNLDFPLAREKQRKVLIRLKEVSKQIAQIEDQHAEQIAVAVDSVNNYVESYLKLLGRRTEMADIINRISSRFQQMQKYEAYQDKLETSTLLEFAKWTVSPNAYSVHHLMERLSLIMFGAEDKITSSNMFDLLIQSYETRAFVFLLIKKQTAKKEAKCLNNKDLLDKQNNKAIKLQQQQQSFIKQYAIISFNRSDEQLARKVIDTHRLFINENMSSTWTEGKYHILNHYEWSILERDLLLIESMFGFFMRFVNDHDNSVDLEERAVMDLAESVLRNDKIFSMDRIFQDIELIMVKQALYYRALVASKEERCHDQQSTQQFLYSLYSDIALTELKGYTMMEFSWMMLRIYGKGNFTQESELMREAYYQRTERTVRLLREVMNRADRIVWRCDPQMYKLGQTYEEVTRLIQGYIENEVDMNHNTECWRTCADYEFSKSEGCFKDKFCARQERCTGHIHNCRYVDSDMFICQSGRGSVRRYEYIQYENGITFGEESKCSRGTTQVDSWWRYLFWHCTYCFCYCDDIYSTKTDRYFNLRETLSDVAANKVVTGLRFTKQNRVFHLQIQEGELSPRGVINRTSLAWKPVENYTLYEKGVHNNRDYYTLSYGARSIDLDDIVTDDNTFVVTGVRFRVMGAHLNLEARLTEFNFETGKLVRPESNSFWKSNDNTDVSGDRRAKIVLNEPDMPIRTKAKSIPDSRHNQYIEFGPSSMRKDAGQSTVPFIDIQDVISNPSVPLAGIGIYHKGRPGYGGFLAPKLLTYDFTPHIQPPHSL</sequence>